<evidence type="ECO:0000259" key="1">
    <source>
        <dbReference type="PROSITE" id="PS50011"/>
    </source>
</evidence>
<protein>
    <recommendedName>
        <fullName evidence="1">Protein kinase domain-containing protein</fullName>
    </recommendedName>
</protein>
<dbReference type="InterPro" id="IPR001245">
    <property type="entry name" value="Ser-Thr/Tyr_kinase_cat_dom"/>
</dbReference>
<feature type="domain" description="Protein kinase" evidence="1">
    <location>
        <begin position="1"/>
        <end position="85"/>
    </location>
</feature>
<organism evidence="2 3">
    <name type="scientific">Hibiscus syriacus</name>
    <name type="common">Rose of Sharon</name>
    <dbReference type="NCBI Taxonomy" id="106335"/>
    <lineage>
        <taxon>Eukaryota</taxon>
        <taxon>Viridiplantae</taxon>
        <taxon>Streptophyta</taxon>
        <taxon>Embryophyta</taxon>
        <taxon>Tracheophyta</taxon>
        <taxon>Spermatophyta</taxon>
        <taxon>Magnoliopsida</taxon>
        <taxon>eudicotyledons</taxon>
        <taxon>Gunneridae</taxon>
        <taxon>Pentapetalae</taxon>
        <taxon>rosids</taxon>
        <taxon>malvids</taxon>
        <taxon>Malvales</taxon>
        <taxon>Malvaceae</taxon>
        <taxon>Malvoideae</taxon>
        <taxon>Hibiscus</taxon>
    </lineage>
</organism>
<accession>A0A6A2YEU2</accession>
<dbReference type="InterPro" id="IPR011009">
    <property type="entry name" value="Kinase-like_dom_sf"/>
</dbReference>
<dbReference type="Gene3D" id="1.10.510.10">
    <property type="entry name" value="Transferase(Phosphotransferase) domain 1"/>
    <property type="match status" value="1"/>
</dbReference>
<sequence>MPSFDYSPPPFTGPSTRYIYMVPEIRKDMIFDRSVDAYSFGIMLYEMTEGGVPFRSKPAEEAVKLMCFEQQRPPLETKSKSYPPE</sequence>
<proteinExistence type="predicted"/>
<evidence type="ECO:0000313" key="3">
    <source>
        <dbReference type="Proteomes" id="UP000436088"/>
    </source>
</evidence>
<evidence type="ECO:0000313" key="2">
    <source>
        <dbReference type="EMBL" id="KAE8671624.1"/>
    </source>
</evidence>
<dbReference type="InterPro" id="IPR000719">
    <property type="entry name" value="Prot_kinase_dom"/>
</dbReference>
<gene>
    <name evidence="2" type="ORF">F3Y22_tig00111941pilonHSYRG00004</name>
</gene>
<dbReference type="SUPFAM" id="SSF56112">
    <property type="entry name" value="Protein kinase-like (PK-like)"/>
    <property type="match status" value="1"/>
</dbReference>
<keyword evidence="3" id="KW-1185">Reference proteome</keyword>
<reference evidence="2" key="1">
    <citation type="submission" date="2019-09" db="EMBL/GenBank/DDBJ databases">
        <title>Draft genome information of white flower Hibiscus syriacus.</title>
        <authorList>
            <person name="Kim Y.-M."/>
        </authorList>
    </citation>
    <scope>NUCLEOTIDE SEQUENCE [LARGE SCALE GENOMIC DNA]</scope>
    <source>
        <strain evidence="2">YM2019G1</strain>
    </source>
</reference>
<name>A0A6A2YEU2_HIBSY</name>
<dbReference type="PROSITE" id="PS50011">
    <property type="entry name" value="PROTEIN_KINASE_DOM"/>
    <property type="match status" value="1"/>
</dbReference>
<dbReference type="AlphaFoldDB" id="A0A6A2YEU2"/>
<dbReference type="Pfam" id="PF07714">
    <property type="entry name" value="PK_Tyr_Ser-Thr"/>
    <property type="match status" value="1"/>
</dbReference>
<dbReference type="GO" id="GO:0005524">
    <property type="term" value="F:ATP binding"/>
    <property type="evidence" value="ECO:0007669"/>
    <property type="project" value="InterPro"/>
</dbReference>
<dbReference type="EMBL" id="VEPZ02001466">
    <property type="protein sequence ID" value="KAE8671624.1"/>
    <property type="molecule type" value="Genomic_DNA"/>
</dbReference>
<dbReference type="GO" id="GO:0004672">
    <property type="term" value="F:protein kinase activity"/>
    <property type="evidence" value="ECO:0007669"/>
    <property type="project" value="InterPro"/>
</dbReference>
<comment type="caution">
    <text evidence="2">The sequence shown here is derived from an EMBL/GenBank/DDBJ whole genome shotgun (WGS) entry which is preliminary data.</text>
</comment>
<dbReference type="Proteomes" id="UP000436088">
    <property type="component" value="Unassembled WGS sequence"/>
</dbReference>